<evidence type="ECO:0000313" key="3">
    <source>
        <dbReference type="Proteomes" id="UP001595839"/>
    </source>
</evidence>
<dbReference type="InterPro" id="IPR029058">
    <property type="entry name" value="AB_hydrolase_fold"/>
</dbReference>
<feature type="chain" id="PRO_5045298622" evidence="1">
    <location>
        <begin position="39"/>
        <end position="338"/>
    </location>
</feature>
<organism evidence="2 3">
    <name type="scientific">Streptomyces vulcanius</name>
    <dbReference type="NCBI Taxonomy" id="1441876"/>
    <lineage>
        <taxon>Bacteria</taxon>
        <taxon>Bacillati</taxon>
        <taxon>Actinomycetota</taxon>
        <taxon>Actinomycetes</taxon>
        <taxon>Kitasatosporales</taxon>
        <taxon>Streptomycetaceae</taxon>
        <taxon>Streptomyces</taxon>
    </lineage>
</organism>
<gene>
    <name evidence="2" type="ORF">ACFPIH_37495</name>
</gene>
<dbReference type="InterPro" id="IPR050583">
    <property type="entry name" value="Mycobacterial_A85_antigen"/>
</dbReference>
<feature type="signal peptide" evidence="1">
    <location>
        <begin position="1"/>
        <end position="38"/>
    </location>
</feature>
<dbReference type="Proteomes" id="UP001595839">
    <property type="component" value="Unassembled WGS sequence"/>
</dbReference>
<keyword evidence="1" id="KW-0732">Signal</keyword>
<dbReference type="GO" id="GO:0016787">
    <property type="term" value="F:hydrolase activity"/>
    <property type="evidence" value="ECO:0007669"/>
    <property type="project" value="UniProtKB-KW"/>
</dbReference>
<comment type="caution">
    <text evidence="2">The sequence shown here is derived from an EMBL/GenBank/DDBJ whole genome shotgun (WGS) entry which is preliminary data.</text>
</comment>
<dbReference type="EMBL" id="JBHSFK010000031">
    <property type="protein sequence ID" value="MFC4505121.1"/>
    <property type="molecule type" value="Genomic_DNA"/>
</dbReference>
<dbReference type="SUPFAM" id="SSF53474">
    <property type="entry name" value="alpha/beta-Hydrolases"/>
    <property type="match status" value="1"/>
</dbReference>
<keyword evidence="2" id="KW-0378">Hydrolase</keyword>
<evidence type="ECO:0000313" key="2">
    <source>
        <dbReference type="EMBL" id="MFC4505121.1"/>
    </source>
</evidence>
<evidence type="ECO:0000256" key="1">
    <source>
        <dbReference type="SAM" id="SignalP"/>
    </source>
</evidence>
<accession>A0ABV9B6E2</accession>
<dbReference type="Pfam" id="PF00756">
    <property type="entry name" value="Esterase"/>
    <property type="match status" value="1"/>
</dbReference>
<dbReference type="PANTHER" id="PTHR48098">
    <property type="entry name" value="ENTEROCHELIN ESTERASE-RELATED"/>
    <property type="match status" value="1"/>
</dbReference>
<reference evidence="3" key="1">
    <citation type="journal article" date="2019" name="Int. J. Syst. Evol. Microbiol.">
        <title>The Global Catalogue of Microorganisms (GCM) 10K type strain sequencing project: providing services to taxonomists for standard genome sequencing and annotation.</title>
        <authorList>
            <consortium name="The Broad Institute Genomics Platform"/>
            <consortium name="The Broad Institute Genome Sequencing Center for Infectious Disease"/>
            <person name="Wu L."/>
            <person name="Ma J."/>
        </authorList>
    </citation>
    <scope>NUCLEOTIDE SEQUENCE [LARGE SCALE GENOMIC DNA]</scope>
    <source>
        <strain evidence="3">CGMCC 4.7177</strain>
    </source>
</reference>
<dbReference type="InterPro" id="IPR000801">
    <property type="entry name" value="Esterase-like"/>
</dbReference>
<proteinExistence type="predicted"/>
<protein>
    <submittedName>
        <fullName evidence="2">Alpha/beta hydrolase</fullName>
    </submittedName>
</protein>
<dbReference type="Gene3D" id="3.40.50.1820">
    <property type="entry name" value="alpha/beta hydrolase"/>
    <property type="match status" value="1"/>
</dbReference>
<dbReference type="RefSeq" id="WP_381169076.1">
    <property type="nucleotide sequence ID" value="NZ_JBHSFK010000031.1"/>
</dbReference>
<sequence>MWSVLEPFVGRARSTSQFSLVCLALVTALLATEVTAAAGEGNDTPGTAGAAARIVAVKKVDAQMQDLTVSSPVMGTSIPVRIILPQGWDKKHQATYPVLYMLHGGDDDYTSWTRETDLEELARKSNILIVMPDGGRAGYYSDWHAGTSRWETFHTTELVRLMEEEYHAGPARAIMGLSMGGFGALNYAAHHQGMFRYVAAMSSYVDLNDPLVRLTLGLGSDRDGIDINQVWGDPVDNFDVWQAHNPSAMPGAFRGTQVHLSAGNGTPGPLDQGRPLDVLLVGAVAESGLPKSIRKFASALRSEGVRATTHLYRPGTHSWPYWQRELHSIWPTVMKSLR</sequence>
<name>A0ABV9B6E2_9ACTN</name>
<dbReference type="PANTHER" id="PTHR48098:SF1">
    <property type="entry name" value="DIACYLGLYCEROL ACYLTRANSFERASE_MYCOLYLTRANSFERASE AG85A"/>
    <property type="match status" value="1"/>
</dbReference>
<keyword evidence="3" id="KW-1185">Reference proteome</keyword>